<dbReference type="Proteomes" id="UP001163846">
    <property type="component" value="Unassembled WGS sequence"/>
</dbReference>
<feature type="region of interest" description="Disordered" evidence="1">
    <location>
        <begin position="58"/>
        <end position="77"/>
    </location>
</feature>
<feature type="compositionally biased region" description="Polar residues" evidence="1">
    <location>
        <begin position="140"/>
        <end position="167"/>
    </location>
</feature>
<organism evidence="3 4">
    <name type="scientific">Lentinula raphanica</name>
    <dbReference type="NCBI Taxonomy" id="153919"/>
    <lineage>
        <taxon>Eukaryota</taxon>
        <taxon>Fungi</taxon>
        <taxon>Dikarya</taxon>
        <taxon>Basidiomycota</taxon>
        <taxon>Agaricomycotina</taxon>
        <taxon>Agaricomycetes</taxon>
        <taxon>Agaricomycetidae</taxon>
        <taxon>Agaricales</taxon>
        <taxon>Marasmiineae</taxon>
        <taxon>Omphalotaceae</taxon>
        <taxon>Lentinula</taxon>
    </lineage>
</organism>
<name>A0AA38P4W7_9AGAR</name>
<feature type="signal peptide" evidence="2">
    <location>
        <begin position="1"/>
        <end position="17"/>
    </location>
</feature>
<keyword evidence="2" id="KW-0732">Signal</keyword>
<feature type="compositionally biased region" description="Acidic residues" evidence="1">
    <location>
        <begin position="172"/>
        <end position="186"/>
    </location>
</feature>
<feature type="compositionally biased region" description="Basic residues" evidence="1">
    <location>
        <begin position="193"/>
        <end position="209"/>
    </location>
</feature>
<evidence type="ECO:0000313" key="4">
    <source>
        <dbReference type="Proteomes" id="UP001163846"/>
    </source>
</evidence>
<reference evidence="3" key="1">
    <citation type="submission" date="2022-08" db="EMBL/GenBank/DDBJ databases">
        <authorList>
            <consortium name="DOE Joint Genome Institute"/>
            <person name="Min B."/>
            <person name="Riley R."/>
            <person name="Sierra-Patev S."/>
            <person name="Naranjo-Ortiz M."/>
            <person name="Looney B."/>
            <person name="Konkel Z."/>
            <person name="Slot J.C."/>
            <person name="Sakamoto Y."/>
            <person name="Steenwyk J.L."/>
            <person name="Rokas A."/>
            <person name="Carro J."/>
            <person name="Camarero S."/>
            <person name="Ferreira P."/>
            <person name="Molpeceres G."/>
            <person name="Ruiz-Duenas F.J."/>
            <person name="Serrano A."/>
            <person name="Henrissat B."/>
            <person name="Drula E."/>
            <person name="Hughes K.W."/>
            <person name="Mata J.L."/>
            <person name="Ishikawa N.K."/>
            <person name="Vargas-Isla R."/>
            <person name="Ushijima S."/>
            <person name="Smith C.A."/>
            <person name="Ahrendt S."/>
            <person name="Andreopoulos W."/>
            <person name="He G."/>
            <person name="Labutti K."/>
            <person name="Lipzen A."/>
            <person name="Ng V."/>
            <person name="Sandor L."/>
            <person name="Barry K."/>
            <person name="Martinez A.T."/>
            <person name="Xiao Y."/>
            <person name="Gibbons J.G."/>
            <person name="Terashima K."/>
            <person name="Hibbett D.S."/>
            <person name="Grigoriev I.V."/>
        </authorList>
    </citation>
    <scope>NUCLEOTIDE SEQUENCE</scope>
    <source>
        <strain evidence="3">TFB9207</strain>
    </source>
</reference>
<proteinExistence type="predicted"/>
<feature type="chain" id="PRO_5041349012" evidence="2">
    <location>
        <begin position="18"/>
        <end position="209"/>
    </location>
</feature>
<feature type="compositionally biased region" description="Polar residues" evidence="1">
    <location>
        <begin position="63"/>
        <end position="74"/>
    </location>
</feature>
<gene>
    <name evidence="3" type="ORF">F5878DRAFT_277827</name>
</gene>
<dbReference type="AlphaFoldDB" id="A0AA38P4W7"/>
<evidence type="ECO:0000256" key="1">
    <source>
        <dbReference type="SAM" id="MobiDB-lite"/>
    </source>
</evidence>
<keyword evidence="4" id="KW-1185">Reference proteome</keyword>
<feature type="region of interest" description="Disordered" evidence="1">
    <location>
        <begin position="131"/>
        <end position="209"/>
    </location>
</feature>
<evidence type="ECO:0000256" key="2">
    <source>
        <dbReference type="SAM" id="SignalP"/>
    </source>
</evidence>
<comment type="caution">
    <text evidence="3">The sequence shown here is derived from an EMBL/GenBank/DDBJ whole genome shotgun (WGS) entry which is preliminary data.</text>
</comment>
<evidence type="ECO:0000313" key="3">
    <source>
        <dbReference type="EMBL" id="KAJ3836136.1"/>
    </source>
</evidence>
<sequence length="209" mass="23021">MIIIVFFRPCFLSLVLNTLPFFYESPRQRRGELSNSDPQCGVLLYKRGGHQCLDPNSYFHPAPTSTTMPQTEHSAQALGDTHAPLIESSSSGNVDEHTQQTNIDGGQEFISTSESEAQDATDNASVTTTVDHASDAPWQKLTQPSSQSVNDDTASIASGLTSDSYTLVDSGSDSEEEPEEEDDWNSDDSKPPVKPKQRCRCLNRHHHHT</sequence>
<protein>
    <submittedName>
        <fullName evidence="3">Uncharacterized protein</fullName>
    </submittedName>
</protein>
<accession>A0AA38P4W7</accession>
<dbReference type="EMBL" id="MU806346">
    <property type="protein sequence ID" value="KAJ3836136.1"/>
    <property type="molecule type" value="Genomic_DNA"/>
</dbReference>